<comment type="caution">
    <text evidence="1">The sequence shown here is derived from an EMBL/GenBank/DDBJ whole genome shotgun (WGS) entry which is preliminary data.</text>
</comment>
<name>A0ABU6RCM5_9FABA</name>
<evidence type="ECO:0008006" key="3">
    <source>
        <dbReference type="Google" id="ProtNLM"/>
    </source>
</evidence>
<proteinExistence type="predicted"/>
<protein>
    <recommendedName>
        <fullName evidence="3">FBD domain-containing protein</fullName>
    </recommendedName>
</protein>
<gene>
    <name evidence="1" type="ORF">PIB30_033416</name>
</gene>
<dbReference type="EMBL" id="JASCZI010030359">
    <property type="protein sequence ID" value="MED6121792.1"/>
    <property type="molecule type" value="Genomic_DNA"/>
</dbReference>
<evidence type="ECO:0000313" key="2">
    <source>
        <dbReference type="Proteomes" id="UP001341840"/>
    </source>
</evidence>
<reference evidence="1 2" key="1">
    <citation type="journal article" date="2023" name="Plants (Basel)">
        <title>Bridging the Gap: Combining Genomics and Transcriptomics Approaches to Understand Stylosanthes scabra, an Orphan Legume from the Brazilian Caatinga.</title>
        <authorList>
            <person name="Ferreira-Neto J.R.C."/>
            <person name="da Silva M.D."/>
            <person name="Binneck E."/>
            <person name="de Melo N.F."/>
            <person name="da Silva R.H."/>
            <person name="de Melo A.L.T.M."/>
            <person name="Pandolfi V."/>
            <person name="Bustamante F.O."/>
            <person name="Brasileiro-Vidal A.C."/>
            <person name="Benko-Iseppon A.M."/>
        </authorList>
    </citation>
    <scope>NUCLEOTIDE SEQUENCE [LARGE SCALE GENOMIC DNA]</scope>
    <source>
        <tissue evidence="1">Leaves</tissue>
    </source>
</reference>
<organism evidence="1 2">
    <name type="scientific">Stylosanthes scabra</name>
    <dbReference type="NCBI Taxonomy" id="79078"/>
    <lineage>
        <taxon>Eukaryota</taxon>
        <taxon>Viridiplantae</taxon>
        <taxon>Streptophyta</taxon>
        <taxon>Embryophyta</taxon>
        <taxon>Tracheophyta</taxon>
        <taxon>Spermatophyta</taxon>
        <taxon>Magnoliopsida</taxon>
        <taxon>eudicotyledons</taxon>
        <taxon>Gunneridae</taxon>
        <taxon>Pentapetalae</taxon>
        <taxon>rosids</taxon>
        <taxon>fabids</taxon>
        <taxon>Fabales</taxon>
        <taxon>Fabaceae</taxon>
        <taxon>Papilionoideae</taxon>
        <taxon>50 kb inversion clade</taxon>
        <taxon>dalbergioids sensu lato</taxon>
        <taxon>Dalbergieae</taxon>
        <taxon>Pterocarpus clade</taxon>
        <taxon>Stylosanthes</taxon>
    </lineage>
</organism>
<dbReference type="Proteomes" id="UP001341840">
    <property type="component" value="Unassembled WGS sequence"/>
</dbReference>
<accession>A0ABU6RCM5</accession>
<sequence length="185" mass="21288">MDHTGVGKLQEDCLVVNSHLKFLYLVGNSGLDDESLTMLALVCPNLEMKVSLLPPDFNSSDIVRQRDFFLRRGCLVVRSEDFYYEHWGESDDFLDSHRTTSPQHHFEIMESDSSSILDPDKFNTFSCKTSKSIFNSFTPVLAKPNCFIFWHFLRTSTIHSPNMQPQEFKSRSSTMGQMEAIFTKL</sequence>
<evidence type="ECO:0000313" key="1">
    <source>
        <dbReference type="EMBL" id="MED6121792.1"/>
    </source>
</evidence>
<keyword evidence="2" id="KW-1185">Reference proteome</keyword>